<dbReference type="NCBIfam" id="TIGR01549">
    <property type="entry name" value="HAD-SF-IA-v1"/>
    <property type="match status" value="1"/>
</dbReference>
<evidence type="ECO:0000256" key="1">
    <source>
        <dbReference type="ARBA" id="ARBA00006171"/>
    </source>
</evidence>
<dbReference type="AlphaFoldDB" id="A0A858RJ88"/>
<dbReference type="InterPro" id="IPR023214">
    <property type="entry name" value="HAD_sf"/>
</dbReference>
<dbReference type="GO" id="GO:0050308">
    <property type="term" value="F:sugar-phosphatase activity"/>
    <property type="evidence" value="ECO:0007669"/>
    <property type="project" value="TreeGrafter"/>
</dbReference>
<reference evidence="2 3" key="1">
    <citation type="submission" date="2020-04" db="EMBL/GenBank/DDBJ databases">
        <title>Luteolibacter sp. G-1-1-1 isolated from soil.</title>
        <authorList>
            <person name="Dahal R.H."/>
        </authorList>
    </citation>
    <scope>NUCLEOTIDE SEQUENCE [LARGE SCALE GENOMIC DNA]</scope>
    <source>
        <strain evidence="2 3">G-1-1-1</strain>
    </source>
</reference>
<dbReference type="Gene3D" id="3.40.50.1000">
    <property type="entry name" value="HAD superfamily/HAD-like"/>
    <property type="match status" value="1"/>
</dbReference>
<dbReference type="Proteomes" id="UP000501812">
    <property type="component" value="Chromosome"/>
</dbReference>
<evidence type="ECO:0000313" key="2">
    <source>
        <dbReference type="EMBL" id="QJE96123.1"/>
    </source>
</evidence>
<dbReference type="NCBIfam" id="TIGR01509">
    <property type="entry name" value="HAD-SF-IA-v3"/>
    <property type="match status" value="1"/>
</dbReference>
<dbReference type="CDD" id="cd07505">
    <property type="entry name" value="HAD_BPGM-like"/>
    <property type="match status" value="1"/>
</dbReference>
<keyword evidence="3" id="KW-1185">Reference proteome</keyword>
<dbReference type="SFLD" id="SFLDG01135">
    <property type="entry name" value="C1.5.6:_HAD__Beta-PGM__Phospha"/>
    <property type="match status" value="1"/>
</dbReference>
<dbReference type="PANTHER" id="PTHR43481:SF4">
    <property type="entry name" value="GLYCEROL-1-PHOSPHATE PHOSPHOHYDROLASE 1-RELATED"/>
    <property type="match status" value="1"/>
</dbReference>
<gene>
    <name evidence="2" type="ORF">HHL09_10110</name>
</gene>
<dbReference type="InterPro" id="IPR006439">
    <property type="entry name" value="HAD-SF_hydro_IA"/>
</dbReference>
<dbReference type="SFLD" id="SFLDG01129">
    <property type="entry name" value="C1.5:_HAD__Beta-PGM__Phosphata"/>
    <property type="match status" value="1"/>
</dbReference>
<evidence type="ECO:0000313" key="3">
    <source>
        <dbReference type="Proteomes" id="UP000501812"/>
    </source>
</evidence>
<dbReference type="InterPro" id="IPR036412">
    <property type="entry name" value="HAD-like_sf"/>
</dbReference>
<dbReference type="Pfam" id="PF00702">
    <property type="entry name" value="Hydrolase"/>
    <property type="match status" value="1"/>
</dbReference>
<dbReference type="InterPro" id="IPR010976">
    <property type="entry name" value="B-phosphoglucomutase_hydrolase"/>
</dbReference>
<comment type="similarity">
    <text evidence="1">Belongs to the HAD-like hydrolase superfamily. CbbY/CbbZ/Gph/YieH family.</text>
</comment>
<dbReference type="EMBL" id="CP051774">
    <property type="protein sequence ID" value="QJE96123.1"/>
    <property type="molecule type" value="Genomic_DNA"/>
</dbReference>
<organism evidence="2 3">
    <name type="scientific">Luteolibacter luteus</name>
    <dbReference type="NCBI Taxonomy" id="2728835"/>
    <lineage>
        <taxon>Bacteria</taxon>
        <taxon>Pseudomonadati</taxon>
        <taxon>Verrucomicrobiota</taxon>
        <taxon>Verrucomicrobiia</taxon>
        <taxon>Verrucomicrobiales</taxon>
        <taxon>Verrucomicrobiaceae</taxon>
        <taxon>Luteolibacter</taxon>
    </lineage>
</organism>
<dbReference type="RefSeq" id="WP_169454524.1">
    <property type="nucleotide sequence ID" value="NZ_CP051774.1"/>
</dbReference>
<dbReference type="PANTHER" id="PTHR43481">
    <property type="entry name" value="FRUCTOSE-1-PHOSPHATE PHOSPHATASE"/>
    <property type="match status" value="1"/>
</dbReference>
<dbReference type="NCBIfam" id="TIGR02009">
    <property type="entry name" value="PGMB-YQAB-SF"/>
    <property type="match status" value="1"/>
</dbReference>
<name>A0A858RJ88_9BACT</name>
<dbReference type="SFLD" id="SFLDS00003">
    <property type="entry name" value="Haloacid_Dehalogenase"/>
    <property type="match status" value="1"/>
</dbReference>
<proteinExistence type="inferred from homology"/>
<dbReference type="KEGG" id="luo:HHL09_10110"/>
<dbReference type="Gene3D" id="1.10.150.240">
    <property type="entry name" value="Putative phosphatase, domain 2"/>
    <property type="match status" value="1"/>
</dbReference>
<dbReference type="InterPro" id="IPR023198">
    <property type="entry name" value="PGP-like_dom2"/>
</dbReference>
<dbReference type="PRINTS" id="PR00413">
    <property type="entry name" value="HADHALOGNASE"/>
</dbReference>
<accession>A0A858RJ88</accession>
<sequence length="220" mass="23679">MPLAAVLFDFDGVVIDSHEAHGRSWFALAAELGQELSQETFHSTFGQRNESILPFLGWAQEGDKERIQLLGDRKESLYRDILKAEGIEPLPGVVALLEDLKANGIPCAIGTSTPRPNVECVLELTGLAAYFNDIAASEDVSRGKPDPEVFLKAAAKLGADPASCVVIEDAQVGIRAARAGGMKSIAVTTTHPAEALAPENPDRIVSSLEEINVSYLRDLW</sequence>
<dbReference type="InterPro" id="IPR051806">
    <property type="entry name" value="HAD-like_SPP"/>
</dbReference>
<protein>
    <submittedName>
        <fullName evidence="2">HAD family phosphatase</fullName>
    </submittedName>
</protein>
<dbReference type="SUPFAM" id="SSF56784">
    <property type="entry name" value="HAD-like"/>
    <property type="match status" value="1"/>
</dbReference>